<organism evidence="10 11">
    <name type="scientific">candidate division WWE3 bacterium CG_4_10_14_0_2_um_filter_42_8</name>
    <dbReference type="NCBI Taxonomy" id="1975074"/>
    <lineage>
        <taxon>Bacteria</taxon>
        <taxon>Katanobacteria</taxon>
    </lineage>
</organism>
<name>A0A2M7TCL6_UNCKA</name>
<dbReference type="GO" id="GO:0005886">
    <property type="term" value="C:plasma membrane"/>
    <property type="evidence" value="ECO:0007669"/>
    <property type="project" value="UniProtKB-SubCell"/>
</dbReference>
<dbReference type="PANTHER" id="PTHR33908">
    <property type="entry name" value="MANNOSYLTRANSFERASE YKCB-RELATED"/>
    <property type="match status" value="1"/>
</dbReference>
<evidence type="ECO:0000256" key="4">
    <source>
        <dbReference type="ARBA" id="ARBA00022679"/>
    </source>
</evidence>
<comment type="caution">
    <text evidence="10">The sequence shown here is derived from an EMBL/GenBank/DDBJ whole genome shotgun (WGS) entry which is preliminary data.</text>
</comment>
<feature type="transmembrane region" description="Helical" evidence="8">
    <location>
        <begin position="349"/>
        <end position="368"/>
    </location>
</feature>
<evidence type="ECO:0000256" key="7">
    <source>
        <dbReference type="ARBA" id="ARBA00023136"/>
    </source>
</evidence>
<protein>
    <recommendedName>
        <fullName evidence="9">Glycosyltransferase RgtA/B/C/D-like domain-containing protein</fullName>
    </recommendedName>
</protein>
<proteinExistence type="predicted"/>
<dbReference type="Proteomes" id="UP000230970">
    <property type="component" value="Unassembled WGS sequence"/>
</dbReference>
<keyword evidence="4" id="KW-0808">Transferase</keyword>
<keyword evidence="6 8" id="KW-1133">Transmembrane helix</keyword>
<keyword evidence="7 8" id="KW-0472">Membrane</keyword>
<evidence type="ECO:0000256" key="3">
    <source>
        <dbReference type="ARBA" id="ARBA00022676"/>
    </source>
</evidence>
<keyword evidence="2" id="KW-1003">Cell membrane</keyword>
<dbReference type="EMBL" id="PFNJ01000040">
    <property type="protein sequence ID" value="PIZ43094.1"/>
    <property type="molecule type" value="Genomic_DNA"/>
</dbReference>
<feature type="transmembrane region" description="Helical" evidence="8">
    <location>
        <begin position="327"/>
        <end position="343"/>
    </location>
</feature>
<accession>A0A2M7TCL6</accession>
<keyword evidence="3" id="KW-0328">Glycosyltransferase</keyword>
<comment type="subcellular location">
    <subcellularLocation>
        <location evidence="1">Cell membrane</location>
        <topology evidence="1">Multi-pass membrane protein</topology>
    </subcellularLocation>
</comment>
<keyword evidence="5 8" id="KW-0812">Transmembrane</keyword>
<dbReference type="AlphaFoldDB" id="A0A2M7TCL6"/>
<feature type="transmembrane region" description="Helical" evidence="8">
    <location>
        <begin position="380"/>
        <end position="400"/>
    </location>
</feature>
<feature type="transmembrane region" description="Helical" evidence="8">
    <location>
        <begin position="303"/>
        <end position="320"/>
    </location>
</feature>
<reference evidence="11" key="1">
    <citation type="submission" date="2017-09" db="EMBL/GenBank/DDBJ databases">
        <title>Depth-based differentiation of microbial function through sediment-hosted aquifers and enrichment of novel symbionts in the deep terrestrial subsurface.</title>
        <authorList>
            <person name="Probst A.J."/>
            <person name="Ladd B."/>
            <person name="Jarett J.K."/>
            <person name="Geller-Mcgrath D.E."/>
            <person name="Sieber C.M.K."/>
            <person name="Emerson J.B."/>
            <person name="Anantharaman K."/>
            <person name="Thomas B.C."/>
            <person name="Malmstrom R."/>
            <person name="Stieglmeier M."/>
            <person name="Klingl A."/>
            <person name="Woyke T."/>
            <person name="Ryan C.M."/>
            <person name="Banfield J.F."/>
        </authorList>
    </citation>
    <scope>NUCLEOTIDE SEQUENCE [LARGE SCALE GENOMIC DNA]</scope>
</reference>
<evidence type="ECO:0000256" key="8">
    <source>
        <dbReference type="SAM" id="Phobius"/>
    </source>
</evidence>
<evidence type="ECO:0000313" key="10">
    <source>
        <dbReference type="EMBL" id="PIZ43094.1"/>
    </source>
</evidence>
<feature type="transmembrane region" description="Helical" evidence="8">
    <location>
        <begin position="113"/>
        <end position="131"/>
    </location>
</feature>
<dbReference type="PANTHER" id="PTHR33908:SF11">
    <property type="entry name" value="MEMBRANE PROTEIN"/>
    <property type="match status" value="1"/>
</dbReference>
<feature type="transmembrane region" description="Helical" evidence="8">
    <location>
        <begin position="85"/>
        <end position="107"/>
    </location>
</feature>
<feature type="transmembrane region" description="Helical" evidence="8">
    <location>
        <begin position="13"/>
        <end position="31"/>
    </location>
</feature>
<evidence type="ECO:0000256" key="5">
    <source>
        <dbReference type="ARBA" id="ARBA00022692"/>
    </source>
</evidence>
<feature type="domain" description="Glycosyltransferase RgtA/B/C/D-like" evidence="9">
    <location>
        <begin position="64"/>
        <end position="202"/>
    </location>
</feature>
<dbReference type="GO" id="GO:0009103">
    <property type="term" value="P:lipopolysaccharide biosynthetic process"/>
    <property type="evidence" value="ECO:0007669"/>
    <property type="project" value="UniProtKB-ARBA"/>
</dbReference>
<feature type="transmembrane region" description="Helical" evidence="8">
    <location>
        <begin position="138"/>
        <end position="159"/>
    </location>
</feature>
<dbReference type="InterPro" id="IPR038731">
    <property type="entry name" value="RgtA/B/C-like"/>
</dbReference>
<evidence type="ECO:0000256" key="6">
    <source>
        <dbReference type="ARBA" id="ARBA00022989"/>
    </source>
</evidence>
<sequence length="424" mass="48564">MNNNQKPANQNRLIFPLLTFFIVFSLFLKLYNLSLPSSLAMDEQYYVPAARAILAGEKDPNLEHHPPLAKEIIGMGIKVLGDNPLGWRMPSVIFGCLGLLLTYWLALLLFKKPLLALLSAAILSFSSLWLLMSRLAMLDIFAADFLLLTLIFLYAYWRAPSRKNAIFLGLSLGLLLSSKWIAILAIFLFPFLLIPFSKQKMFAFKLKNPLFKKFLLDLILILVLTLGVYAASYLPYLIKFGPLTFPQIQFHILTRHLIFIKKDATYSPFAPFAWPFIPASGLSFVNLKTEGLLSALSMIENPLLLWTFLPLLVLSFIKALQRKNLELLFLGLCLVVLYVPWLILDRPKYFFYMLPLLPVLSICLAFFLEQLWQKSHRGRILVSGYLIALAIFFLLAYPLIAALPVSYSYLYKVFFFWPWLIGKI</sequence>
<dbReference type="GO" id="GO:0016763">
    <property type="term" value="F:pentosyltransferase activity"/>
    <property type="evidence" value="ECO:0007669"/>
    <property type="project" value="TreeGrafter"/>
</dbReference>
<dbReference type="InterPro" id="IPR050297">
    <property type="entry name" value="LipidA_mod_glycosyltrf_83"/>
</dbReference>
<evidence type="ECO:0000313" key="11">
    <source>
        <dbReference type="Proteomes" id="UP000230970"/>
    </source>
</evidence>
<evidence type="ECO:0000259" key="9">
    <source>
        <dbReference type="Pfam" id="PF13231"/>
    </source>
</evidence>
<feature type="transmembrane region" description="Helical" evidence="8">
    <location>
        <begin position="165"/>
        <end position="193"/>
    </location>
</feature>
<feature type="transmembrane region" description="Helical" evidence="8">
    <location>
        <begin position="214"/>
        <end position="236"/>
    </location>
</feature>
<evidence type="ECO:0000256" key="1">
    <source>
        <dbReference type="ARBA" id="ARBA00004651"/>
    </source>
</evidence>
<gene>
    <name evidence="10" type="ORF">COY34_01520</name>
</gene>
<evidence type="ECO:0000256" key="2">
    <source>
        <dbReference type="ARBA" id="ARBA00022475"/>
    </source>
</evidence>
<dbReference type="Pfam" id="PF13231">
    <property type="entry name" value="PMT_2"/>
    <property type="match status" value="1"/>
</dbReference>